<dbReference type="Gene3D" id="1.10.510.10">
    <property type="entry name" value="Transferase(Phosphotransferase) domain 1"/>
    <property type="match status" value="2"/>
</dbReference>
<dbReference type="Pfam" id="PF00069">
    <property type="entry name" value="Pkinase"/>
    <property type="match status" value="2"/>
</dbReference>
<evidence type="ECO:0000256" key="9">
    <source>
        <dbReference type="PROSITE-ProRule" id="PRU10141"/>
    </source>
</evidence>
<evidence type="ECO:0000256" key="3">
    <source>
        <dbReference type="ARBA" id="ARBA00022679"/>
    </source>
</evidence>
<accession>A0A0D2AN30</accession>
<dbReference type="InterPro" id="IPR008271">
    <property type="entry name" value="Ser/Thr_kinase_AS"/>
</dbReference>
<proteinExistence type="inferred from homology"/>
<dbReference type="PANTHER" id="PTHR45998:SF2">
    <property type="entry name" value="SERINE_THREONINE-PROTEIN KINASE 16"/>
    <property type="match status" value="1"/>
</dbReference>
<dbReference type="PROSITE" id="PS00107">
    <property type="entry name" value="PROTEIN_KINASE_ATP"/>
    <property type="match status" value="1"/>
</dbReference>
<evidence type="ECO:0000259" key="12">
    <source>
        <dbReference type="PROSITE" id="PS50011"/>
    </source>
</evidence>
<dbReference type="CDD" id="cd13986">
    <property type="entry name" value="STKc_16"/>
    <property type="match status" value="1"/>
</dbReference>
<feature type="region of interest" description="Disordered" evidence="11">
    <location>
        <begin position="161"/>
        <end position="201"/>
    </location>
</feature>
<dbReference type="SUPFAM" id="SSF56112">
    <property type="entry name" value="Protein kinase-like (PK-like)"/>
    <property type="match status" value="1"/>
</dbReference>
<dbReference type="FunFam" id="3.30.200.20:FF:000374">
    <property type="entry name" value="Serine/threonine protein kinase"/>
    <property type="match status" value="1"/>
</dbReference>
<dbReference type="PANTHER" id="PTHR45998">
    <property type="entry name" value="SERINE/THREONINE-PROTEIN KINASE 16"/>
    <property type="match status" value="1"/>
</dbReference>
<dbReference type="FunCoup" id="A0A0D2AN30">
    <property type="interactions" value="807"/>
</dbReference>
<dbReference type="SMART" id="SM00220">
    <property type="entry name" value="S_TKc"/>
    <property type="match status" value="1"/>
</dbReference>
<dbReference type="GO" id="GO:0005773">
    <property type="term" value="C:vacuole"/>
    <property type="evidence" value="ECO:0007669"/>
    <property type="project" value="GOC"/>
</dbReference>
<evidence type="ECO:0000256" key="11">
    <source>
        <dbReference type="SAM" id="MobiDB-lite"/>
    </source>
</evidence>
<dbReference type="InParanoid" id="A0A0D2AN30"/>
<dbReference type="GO" id="GO:0032889">
    <property type="term" value="P:regulation of vacuole fusion, non-autophagic"/>
    <property type="evidence" value="ECO:0007669"/>
    <property type="project" value="TreeGrafter"/>
</dbReference>
<dbReference type="InterPro" id="IPR000719">
    <property type="entry name" value="Prot_kinase_dom"/>
</dbReference>
<dbReference type="VEuPathDB" id="FungiDB:PV09_01833"/>
<keyword evidence="6 9" id="KW-0067">ATP-binding</keyword>
<evidence type="ECO:0000256" key="1">
    <source>
        <dbReference type="ARBA" id="ARBA00012513"/>
    </source>
</evidence>
<feature type="domain" description="Protein kinase" evidence="12">
    <location>
        <begin position="32"/>
        <end position="399"/>
    </location>
</feature>
<keyword evidence="4 9" id="KW-0547">Nucleotide-binding</keyword>
<dbReference type="RefSeq" id="XP_016217794.1">
    <property type="nucleotide sequence ID" value="XM_016354782.1"/>
</dbReference>
<dbReference type="GO" id="GO:0006624">
    <property type="term" value="P:vacuolar protein processing"/>
    <property type="evidence" value="ECO:0007669"/>
    <property type="project" value="TreeGrafter"/>
</dbReference>
<organism evidence="13 14">
    <name type="scientific">Verruconis gallopava</name>
    <dbReference type="NCBI Taxonomy" id="253628"/>
    <lineage>
        <taxon>Eukaryota</taxon>
        <taxon>Fungi</taxon>
        <taxon>Dikarya</taxon>
        <taxon>Ascomycota</taxon>
        <taxon>Pezizomycotina</taxon>
        <taxon>Dothideomycetes</taxon>
        <taxon>Pleosporomycetidae</taxon>
        <taxon>Venturiales</taxon>
        <taxon>Sympoventuriaceae</taxon>
        <taxon>Verruconis</taxon>
    </lineage>
</organism>
<dbReference type="OrthoDB" id="248923at2759"/>
<evidence type="ECO:0000256" key="2">
    <source>
        <dbReference type="ARBA" id="ARBA00022527"/>
    </source>
</evidence>
<dbReference type="InterPro" id="IPR017441">
    <property type="entry name" value="Protein_kinase_ATP_BS"/>
</dbReference>
<dbReference type="EC" id="2.7.11.1" evidence="1"/>
<evidence type="ECO:0000256" key="6">
    <source>
        <dbReference type="ARBA" id="ARBA00022840"/>
    </source>
</evidence>
<evidence type="ECO:0000256" key="4">
    <source>
        <dbReference type="ARBA" id="ARBA00022741"/>
    </source>
</evidence>
<feature type="region of interest" description="Disordered" evidence="11">
    <location>
        <begin position="343"/>
        <end position="365"/>
    </location>
</feature>
<protein>
    <recommendedName>
        <fullName evidence="1">non-specific serine/threonine protein kinase</fullName>
        <ecNumber evidence="1">2.7.11.1</ecNumber>
    </recommendedName>
</protein>
<feature type="binding site" evidence="9">
    <location>
        <position position="61"/>
    </location>
    <ligand>
        <name>ATP</name>
        <dbReference type="ChEBI" id="CHEBI:30616"/>
    </ligand>
</feature>
<dbReference type="PROSITE" id="PS00108">
    <property type="entry name" value="PROTEIN_KINASE_ST"/>
    <property type="match status" value="1"/>
</dbReference>
<comment type="catalytic activity">
    <reaction evidence="7">
        <text>L-threonyl-[protein] + ATP = O-phospho-L-threonyl-[protein] + ADP + H(+)</text>
        <dbReference type="Rhea" id="RHEA:46608"/>
        <dbReference type="Rhea" id="RHEA-COMP:11060"/>
        <dbReference type="Rhea" id="RHEA-COMP:11605"/>
        <dbReference type="ChEBI" id="CHEBI:15378"/>
        <dbReference type="ChEBI" id="CHEBI:30013"/>
        <dbReference type="ChEBI" id="CHEBI:30616"/>
        <dbReference type="ChEBI" id="CHEBI:61977"/>
        <dbReference type="ChEBI" id="CHEBI:456216"/>
        <dbReference type="EC" id="2.7.11.1"/>
    </reaction>
</comment>
<dbReference type="GeneID" id="27309806"/>
<dbReference type="GO" id="GO:0005794">
    <property type="term" value="C:Golgi apparatus"/>
    <property type="evidence" value="ECO:0007669"/>
    <property type="project" value="TreeGrafter"/>
</dbReference>
<dbReference type="EMBL" id="KN847532">
    <property type="protein sequence ID" value="KIW07925.1"/>
    <property type="molecule type" value="Genomic_DNA"/>
</dbReference>
<evidence type="ECO:0000313" key="14">
    <source>
        <dbReference type="Proteomes" id="UP000053259"/>
    </source>
</evidence>
<keyword evidence="3" id="KW-0808">Transferase</keyword>
<comment type="catalytic activity">
    <reaction evidence="8">
        <text>L-seryl-[protein] + ATP = O-phospho-L-seryl-[protein] + ADP + H(+)</text>
        <dbReference type="Rhea" id="RHEA:17989"/>
        <dbReference type="Rhea" id="RHEA-COMP:9863"/>
        <dbReference type="Rhea" id="RHEA-COMP:11604"/>
        <dbReference type="ChEBI" id="CHEBI:15378"/>
        <dbReference type="ChEBI" id="CHEBI:29999"/>
        <dbReference type="ChEBI" id="CHEBI:30616"/>
        <dbReference type="ChEBI" id="CHEBI:83421"/>
        <dbReference type="ChEBI" id="CHEBI:456216"/>
        <dbReference type="EC" id="2.7.11.1"/>
    </reaction>
</comment>
<evidence type="ECO:0000313" key="13">
    <source>
        <dbReference type="EMBL" id="KIW07925.1"/>
    </source>
</evidence>
<dbReference type="STRING" id="253628.A0A0D2AN30"/>
<keyword evidence="2 10" id="KW-0723">Serine/threonine-protein kinase</keyword>
<keyword evidence="14" id="KW-1185">Reference proteome</keyword>
<evidence type="ECO:0000256" key="10">
    <source>
        <dbReference type="RuleBase" id="RU000304"/>
    </source>
</evidence>
<name>A0A0D2AN30_9PEZI</name>
<evidence type="ECO:0000256" key="5">
    <source>
        <dbReference type="ARBA" id="ARBA00022777"/>
    </source>
</evidence>
<dbReference type="AlphaFoldDB" id="A0A0D2AN30"/>
<evidence type="ECO:0000256" key="8">
    <source>
        <dbReference type="ARBA" id="ARBA00048679"/>
    </source>
</evidence>
<dbReference type="PROSITE" id="PS50011">
    <property type="entry name" value="PROTEIN_KINASE_DOM"/>
    <property type="match status" value="1"/>
</dbReference>
<evidence type="ECO:0000256" key="7">
    <source>
        <dbReference type="ARBA" id="ARBA00047899"/>
    </source>
</evidence>
<dbReference type="HOGENOM" id="CLU_000288_109_1_1"/>
<feature type="compositionally biased region" description="Acidic residues" evidence="11">
    <location>
        <begin position="190"/>
        <end position="201"/>
    </location>
</feature>
<dbReference type="FunFam" id="1.10.510.10:FF:000550">
    <property type="entry name" value="Serine/threonine kinase 16"/>
    <property type="match status" value="1"/>
</dbReference>
<dbReference type="GO" id="GO:0004674">
    <property type="term" value="F:protein serine/threonine kinase activity"/>
    <property type="evidence" value="ECO:0007669"/>
    <property type="project" value="UniProtKB-KW"/>
</dbReference>
<gene>
    <name evidence="13" type="ORF">PV09_01833</name>
</gene>
<reference evidence="13 14" key="1">
    <citation type="submission" date="2015-01" db="EMBL/GenBank/DDBJ databases">
        <title>The Genome Sequence of Ochroconis gallopava CBS43764.</title>
        <authorList>
            <consortium name="The Broad Institute Genomics Platform"/>
            <person name="Cuomo C."/>
            <person name="de Hoog S."/>
            <person name="Gorbushina A."/>
            <person name="Stielow B."/>
            <person name="Teixiera M."/>
            <person name="Abouelleil A."/>
            <person name="Chapman S.B."/>
            <person name="Priest M."/>
            <person name="Young S.K."/>
            <person name="Wortman J."/>
            <person name="Nusbaum C."/>
            <person name="Birren B."/>
        </authorList>
    </citation>
    <scope>NUCLEOTIDE SEQUENCE [LARGE SCALE GENOMIC DNA]</scope>
    <source>
        <strain evidence="13 14">CBS 43764</strain>
    </source>
</reference>
<dbReference type="InterPro" id="IPR011009">
    <property type="entry name" value="Kinase-like_dom_sf"/>
</dbReference>
<feature type="compositionally biased region" description="Basic and acidic residues" evidence="11">
    <location>
        <begin position="173"/>
        <end position="186"/>
    </location>
</feature>
<dbReference type="Proteomes" id="UP000053259">
    <property type="component" value="Unassembled WGS sequence"/>
</dbReference>
<keyword evidence="5" id="KW-0418">Kinase</keyword>
<comment type="similarity">
    <text evidence="10">Belongs to the protein kinase superfamily.</text>
</comment>
<dbReference type="InterPro" id="IPR052239">
    <property type="entry name" value="Ser/Thr-specific_kinases"/>
</dbReference>
<sequence>MASTLLDLFYSFGMCFSCFPSSPQLKINGKSFKILRLLGEGGFSYVYLVENTSTHELFALKKIRCPFGQESVSLALKEVEAYSLFSPNPNIIAAIDHSVASDKSDPGAKTVYILLPYYRRGNLQDMINANLVNHTKFPEKRLMQLFLGVCKALKAMHQYRVKSGDRSQAQARRIREGAAAADREAAQEAGGDDDDDDDEAEEPLMEAGGEITRSQDGVAPGQVRAYAHRDIKPGNVMIADDGKTPILMDLGSLAPSPTPITSRSQALAVQDQAAEHSTMPYRAPELFDVKTGSTIDTKVDIWSLGCTLYACLVGKSPFEARSDETGGSLSLCVLGGDWRFPDEGVPKRRQSNKPAQQELRGDENAISESVKDVVRKCLRVEPAERPDIDELITIVEKVIAELPDDSSS</sequence>
<dbReference type="GO" id="GO:0005524">
    <property type="term" value="F:ATP binding"/>
    <property type="evidence" value="ECO:0007669"/>
    <property type="project" value="UniProtKB-UniRule"/>
</dbReference>